<dbReference type="PANTHER" id="PTHR12121">
    <property type="entry name" value="CARBON CATABOLITE REPRESSOR PROTEIN 4"/>
    <property type="match status" value="1"/>
</dbReference>
<name>A0AAD1TJN0_PELCU</name>
<protein>
    <submittedName>
        <fullName evidence="3">Angel homolog 1 isoform X2</fullName>
    </submittedName>
</protein>
<dbReference type="InterPro" id="IPR005135">
    <property type="entry name" value="Endo/exonuclease/phosphatase"/>
</dbReference>
<feature type="domain" description="Endonuclease/exonuclease/phosphatase" evidence="2">
    <location>
        <begin position="112"/>
        <end position="473"/>
    </location>
</feature>
<evidence type="ECO:0000313" key="4">
    <source>
        <dbReference type="Proteomes" id="UP001295444"/>
    </source>
</evidence>
<dbReference type="EMBL" id="OW240924">
    <property type="protein sequence ID" value="CAH2328489.1"/>
    <property type="molecule type" value="Genomic_DNA"/>
</dbReference>
<organism evidence="3 4">
    <name type="scientific">Pelobates cultripes</name>
    <name type="common">Western spadefoot toad</name>
    <dbReference type="NCBI Taxonomy" id="61616"/>
    <lineage>
        <taxon>Eukaryota</taxon>
        <taxon>Metazoa</taxon>
        <taxon>Chordata</taxon>
        <taxon>Craniata</taxon>
        <taxon>Vertebrata</taxon>
        <taxon>Euteleostomi</taxon>
        <taxon>Amphibia</taxon>
        <taxon>Batrachia</taxon>
        <taxon>Anura</taxon>
        <taxon>Pelobatoidea</taxon>
        <taxon>Pelobatidae</taxon>
        <taxon>Pelobates</taxon>
    </lineage>
</organism>
<sequence>MMSDQEATTCLALHSEEEPPADIGMEQGDAKPEVEGAKSLTASTLVPVTELDATPNTEKQEIELNDPAVLEWMVQTDKTSENENHNDLLWRDWEDLYELDSTSKELFDFTILSYNILSQDLVEQNPTLYTHCSPIILGWDYRWQSILQELQHWDADVLCLQEVQEDHYREQVQPSLSALGYSCHYKRRTGRKTDGCCTCFKLSRFTLLHERHVEYFRPGIQVLNRDNIGLVLLLSPILKEGLEKSPHALCVANTHLLFNPRRGDIKLAQLALLLAEVDKISQTSDGAHHPILLCGDLNATPGSPLYRFIRNGILNYKNLPAWKVSGQEKFCPTLHPWILSAPLWPDALGISDHCQFAVNLRKTDRLVYTREQILHLRFCECALQRPPELCLIVGVTDRQPDPDTETVHIAPPMIFANSQTPVFRSLPILQHNLLLTSVYSHFLVAKGRPEVTTIPLGIGSTVDYIFYSAEPLVEDNTSHGVRFYQDSKLKLLGRLCLLSENDLWPAHGLPNQFYCSDHLCLLARFALDISVP</sequence>
<evidence type="ECO:0000256" key="1">
    <source>
        <dbReference type="SAM" id="MobiDB-lite"/>
    </source>
</evidence>
<dbReference type="PANTHER" id="PTHR12121:SF28">
    <property type="entry name" value="PROTEIN ANGEL HOMOLOG 1"/>
    <property type="match status" value="1"/>
</dbReference>
<accession>A0AAD1TJN0</accession>
<evidence type="ECO:0000259" key="2">
    <source>
        <dbReference type="Pfam" id="PF03372"/>
    </source>
</evidence>
<reference evidence="3" key="1">
    <citation type="submission" date="2022-03" db="EMBL/GenBank/DDBJ databases">
        <authorList>
            <person name="Alioto T."/>
            <person name="Alioto T."/>
            <person name="Gomez Garrido J."/>
        </authorList>
    </citation>
    <scope>NUCLEOTIDE SEQUENCE</scope>
</reference>
<dbReference type="Proteomes" id="UP001295444">
    <property type="component" value="Chromosome 13"/>
</dbReference>
<dbReference type="GO" id="GO:0000175">
    <property type="term" value="F:3'-5'-RNA exonuclease activity"/>
    <property type="evidence" value="ECO:0007669"/>
    <property type="project" value="TreeGrafter"/>
</dbReference>
<dbReference type="InterPro" id="IPR036691">
    <property type="entry name" value="Endo/exonu/phosph_ase_sf"/>
</dbReference>
<keyword evidence="4" id="KW-1185">Reference proteome</keyword>
<dbReference type="AlphaFoldDB" id="A0AAD1TJN0"/>
<dbReference type="InterPro" id="IPR050410">
    <property type="entry name" value="CCR4/nocturin_mRNA_transcr"/>
</dbReference>
<gene>
    <name evidence="3" type="ORF">PECUL_23A002393</name>
</gene>
<dbReference type="Gene3D" id="3.60.10.10">
    <property type="entry name" value="Endonuclease/exonuclease/phosphatase"/>
    <property type="match status" value="1"/>
</dbReference>
<proteinExistence type="predicted"/>
<dbReference type="SUPFAM" id="SSF56219">
    <property type="entry name" value="DNase I-like"/>
    <property type="match status" value="1"/>
</dbReference>
<feature type="region of interest" description="Disordered" evidence="1">
    <location>
        <begin position="1"/>
        <end position="36"/>
    </location>
</feature>
<dbReference type="Pfam" id="PF03372">
    <property type="entry name" value="Exo_endo_phos"/>
    <property type="match status" value="1"/>
</dbReference>
<evidence type="ECO:0000313" key="3">
    <source>
        <dbReference type="EMBL" id="CAH2328489.1"/>
    </source>
</evidence>